<proteinExistence type="predicted"/>
<feature type="transmembrane region" description="Helical" evidence="1">
    <location>
        <begin position="7"/>
        <end position="29"/>
    </location>
</feature>
<keyword evidence="1" id="KW-0812">Transmembrane</keyword>
<keyword evidence="1" id="KW-1133">Transmembrane helix</keyword>
<keyword evidence="3" id="KW-1185">Reference proteome</keyword>
<name>A0A2P4QZZ4_RHIID</name>
<comment type="caution">
    <text evidence="2">The sequence shown here is derived from an EMBL/GenBank/DDBJ whole genome shotgun (WGS) entry which is preliminary data.</text>
</comment>
<keyword evidence="1" id="KW-0472">Membrane</keyword>
<dbReference type="EMBL" id="AUPC02000001">
    <property type="protein sequence ID" value="POG83148.1"/>
    <property type="molecule type" value="Genomic_DNA"/>
</dbReference>
<evidence type="ECO:0000256" key="1">
    <source>
        <dbReference type="SAM" id="Phobius"/>
    </source>
</evidence>
<evidence type="ECO:0000313" key="3">
    <source>
        <dbReference type="Proteomes" id="UP000018888"/>
    </source>
</evidence>
<organism evidence="2 3">
    <name type="scientific">Rhizophagus irregularis (strain DAOM 181602 / DAOM 197198 / MUCL 43194)</name>
    <name type="common">Arbuscular mycorrhizal fungus</name>
    <name type="synonym">Glomus intraradices</name>
    <dbReference type="NCBI Taxonomy" id="747089"/>
    <lineage>
        <taxon>Eukaryota</taxon>
        <taxon>Fungi</taxon>
        <taxon>Fungi incertae sedis</taxon>
        <taxon>Mucoromycota</taxon>
        <taxon>Glomeromycotina</taxon>
        <taxon>Glomeromycetes</taxon>
        <taxon>Glomerales</taxon>
        <taxon>Glomeraceae</taxon>
        <taxon>Rhizophagus</taxon>
    </lineage>
</organism>
<evidence type="ECO:0000313" key="2">
    <source>
        <dbReference type="EMBL" id="POG83148.1"/>
    </source>
</evidence>
<reference evidence="2 3" key="2">
    <citation type="journal article" date="2018" name="New Phytol.">
        <title>High intraspecific genome diversity in the model arbuscular mycorrhizal symbiont Rhizophagus irregularis.</title>
        <authorList>
            <person name="Chen E.C.H."/>
            <person name="Morin E."/>
            <person name="Beaudet D."/>
            <person name="Noel J."/>
            <person name="Yildirir G."/>
            <person name="Ndikumana S."/>
            <person name="Charron P."/>
            <person name="St-Onge C."/>
            <person name="Giorgi J."/>
            <person name="Kruger M."/>
            <person name="Marton T."/>
            <person name="Ropars J."/>
            <person name="Grigoriev I.V."/>
            <person name="Hainaut M."/>
            <person name="Henrissat B."/>
            <person name="Roux C."/>
            <person name="Martin F."/>
            <person name="Corradi N."/>
        </authorList>
    </citation>
    <scope>NUCLEOTIDE SEQUENCE [LARGE SCALE GENOMIC DNA]</scope>
    <source>
        <strain evidence="2 3">DAOM 197198</strain>
    </source>
</reference>
<sequence length="52" mass="6514">MSRKVSFLIFYYFCVFFLFNNVTKVFSLFFFRNGMDFEIMVSFLLFWCLFFI</sequence>
<reference evidence="2 3" key="1">
    <citation type="journal article" date="2013" name="Proc. Natl. Acad. Sci. U.S.A.">
        <title>Genome of an arbuscular mycorrhizal fungus provides insight into the oldest plant symbiosis.</title>
        <authorList>
            <person name="Tisserant E."/>
            <person name="Malbreil M."/>
            <person name="Kuo A."/>
            <person name="Kohler A."/>
            <person name="Symeonidi A."/>
            <person name="Balestrini R."/>
            <person name="Charron P."/>
            <person name="Duensing N."/>
            <person name="Frei Dit Frey N."/>
            <person name="Gianinazzi-Pearson V."/>
            <person name="Gilbert L.B."/>
            <person name="Handa Y."/>
            <person name="Herr J.R."/>
            <person name="Hijri M."/>
            <person name="Koul R."/>
            <person name="Kawaguchi M."/>
            <person name="Krajinski F."/>
            <person name="Lammers P.J."/>
            <person name="Masclaux F.G."/>
            <person name="Murat C."/>
            <person name="Morin E."/>
            <person name="Ndikumana S."/>
            <person name="Pagni M."/>
            <person name="Petitpierre D."/>
            <person name="Requena N."/>
            <person name="Rosikiewicz P."/>
            <person name="Riley R."/>
            <person name="Saito K."/>
            <person name="San Clemente H."/>
            <person name="Shapiro H."/>
            <person name="van Tuinen D."/>
            <person name="Becard G."/>
            <person name="Bonfante P."/>
            <person name="Paszkowski U."/>
            <person name="Shachar-Hill Y.Y."/>
            <person name="Tuskan G.A."/>
            <person name="Young P.W."/>
            <person name="Sanders I.R."/>
            <person name="Henrissat B."/>
            <person name="Rensing S.A."/>
            <person name="Grigoriev I.V."/>
            <person name="Corradi N."/>
            <person name="Roux C."/>
            <person name="Martin F."/>
        </authorList>
    </citation>
    <scope>NUCLEOTIDE SEQUENCE [LARGE SCALE GENOMIC DNA]</scope>
    <source>
        <strain evidence="2 3">DAOM 197198</strain>
    </source>
</reference>
<dbReference type="AlphaFoldDB" id="A0A2P4QZZ4"/>
<accession>A0A2P4QZZ4</accession>
<dbReference type="Proteomes" id="UP000018888">
    <property type="component" value="Unassembled WGS sequence"/>
</dbReference>
<feature type="transmembrane region" description="Helical" evidence="1">
    <location>
        <begin position="35"/>
        <end position="51"/>
    </location>
</feature>
<protein>
    <submittedName>
        <fullName evidence="2">Uncharacterized protein</fullName>
    </submittedName>
</protein>
<gene>
    <name evidence="2" type="ORF">GLOIN_2v1489743</name>
</gene>